<dbReference type="Gene3D" id="3.80.30.20">
    <property type="entry name" value="tm_1862 like domain"/>
    <property type="match status" value="1"/>
</dbReference>
<accession>A0A1E3G6S8</accession>
<dbReference type="InterPro" id="IPR038135">
    <property type="entry name" value="Methylthiotransferase_N_sf"/>
</dbReference>
<dbReference type="SMART" id="SM00729">
    <property type="entry name" value="Elp3"/>
    <property type="match status" value="1"/>
</dbReference>
<dbReference type="PROSITE" id="PS51449">
    <property type="entry name" value="MTTASE_N"/>
    <property type="match status" value="1"/>
</dbReference>
<organism evidence="10 11">
    <name type="scientific">Fervidobacterium thailandense</name>
    <dbReference type="NCBI Taxonomy" id="1008305"/>
    <lineage>
        <taxon>Bacteria</taxon>
        <taxon>Thermotogati</taxon>
        <taxon>Thermotogota</taxon>
        <taxon>Thermotogae</taxon>
        <taxon>Thermotogales</taxon>
        <taxon>Fervidobacteriaceae</taxon>
        <taxon>Fervidobacterium</taxon>
    </lineage>
</organism>
<dbReference type="Proteomes" id="UP000094570">
    <property type="component" value="Unassembled WGS sequence"/>
</dbReference>
<dbReference type="GO" id="GO:0051539">
    <property type="term" value="F:4 iron, 4 sulfur cluster binding"/>
    <property type="evidence" value="ECO:0007669"/>
    <property type="project" value="UniProtKB-KW"/>
</dbReference>
<dbReference type="OrthoDB" id="9805215at2"/>
<dbReference type="Pfam" id="PF00919">
    <property type="entry name" value="UPF0004"/>
    <property type="match status" value="1"/>
</dbReference>
<feature type="domain" description="MTTase N-terminal" evidence="8">
    <location>
        <begin position="2"/>
        <end position="116"/>
    </location>
</feature>
<dbReference type="FunFam" id="3.80.30.20:FF:000001">
    <property type="entry name" value="tRNA-2-methylthio-N(6)-dimethylallyladenosine synthase 2"/>
    <property type="match status" value="1"/>
</dbReference>
<evidence type="ECO:0000313" key="10">
    <source>
        <dbReference type="EMBL" id="ODN31318.1"/>
    </source>
</evidence>
<dbReference type="AlphaFoldDB" id="A0A1E3G6S8"/>
<dbReference type="InterPro" id="IPR006467">
    <property type="entry name" value="MiaB-like_bact"/>
</dbReference>
<proteinExistence type="predicted"/>
<dbReference type="NCBIfam" id="TIGR01579">
    <property type="entry name" value="MiaB-like-C"/>
    <property type="match status" value="1"/>
</dbReference>
<dbReference type="InterPro" id="IPR007197">
    <property type="entry name" value="rSAM"/>
</dbReference>
<keyword evidence="7" id="KW-0411">Iron-sulfur</keyword>
<dbReference type="PANTHER" id="PTHR11918">
    <property type="entry name" value="RADICAL SAM PROTEINS"/>
    <property type="match status" value="1"/>
</dbReference>
<sequence length="433" mass="49060">MTRIAVITQGCKLNQYESELIVELLENAGYVVLTVDDPSVSAYILNTCAVTAEAERKVRQTVRHLKKINPNAKLILTGCYAQVKRTPEEYTALGVDLVLGNLEKKRILNFLQENGIYASQDYWIEDDISFEIVSNSVLERSRAFVKVEDGCNNGCTYCVIRSLRGTKIRSKPIEVAVTEIEKLVQKKHKEIVLTGLNLGKYGRDINASLTKLLAEIAKIKGDFRIRLSSINPEDVTDELIELIRNTDKICNHLHIPIQSGSDAVLKRMGRNYSTQDLMRLFEKLRKLDENFSISTDIIVGFPGESNEDFEETLKLVSEAEFSRVHTFRYSQRPNTRAAQFEDQIPGNIRKERAETLIKLAKKVAERYRTRLVGKQVTVLVEGAQNGVYFGYDEYYNHHETSEGIIGDFIRVRICSVTEEGVLSKNVQKQASNG</sequence>
<dbReference type="InterPro" id="IPR023404">
    <property type="entry name" value="rSAM_horseshoe"/>
</dbReference>
<dbReference type="GO" id="GO:0046872">
    <property type="term" value="F:metal ion binding"/>
    <property type="evidence" value="ECO:0007669"/>
    <property type="project" value="UniProtKB-KW"/>
</dbReference>
<evidence type="ECO:0000256" key="5">
    <source>
        <dbReference type="ARBA" id="ARBA00022723"/>
    </source>
</evidence>
<dbReference type="InterPro" id="IPR006638">
    <property type="entry name" value="Elp3/MiaA/NifB-like_rSAM"/>
</dbReference>
<keyword evidence="2" id="KW-0004">4Fe-4S</keyword>
<dbReference type="PANTHER" id="PTHR11918:SF45">
    <property type="entry name" value="THREONYLCARBAMOYLADENOSINE TRNA METHYLTHIOTRANSFERASE"/>
    <property type="match status" value="1"/>
</dbReference>
<comment type="cofactor">
    <cofactor evidence="1">
        <name>[4Fe-4S] cluster</name>
        <dbReference type="ChEBI" id="CHEBI:49883"/>
    </cofactor>
</comment>
<evidence type="ECO:0000259" key="9">
    <source>
        <dbReference type="PROSITE" id="PS51918"/>
    </source>
</evidence>
<evidence type="ECO:0000313" key="11">
    <source>
        <dbReference type="Proteomes" id="UP000094570"/>
    </source>
</evidence>
<evidence type="ECO:0000259" key="8">
    <source>
        <dbReference type="PROSITE" id="PS51449"/>
    </source>
</evidence>
<evidence type="ECO:0000256" key="6">
    <source>
        <dbReference type="ARBA" id="ARBA00023004"/>
    </source>
</evidence>
<dbReference type="InterPro" id="IPR013848">
    <property type="entry name" value="Methylthiotransferase_N"/>
</dbReference>
<dbReference type="STRING" id="1008305.A4H02_00680"/>
<name>A0A1E3G6S8_9BACT</name>
<dbReference type="InterPro" id="IPR058240">
    <property type="entry name" value="rSAM_sf"/>
</dbReference>
<dbReference type="GO" id="GO:0035598">
    <property type="term" value="F:tRNA (N(6)-L-threonylcarbamoyladenosine(37)-C(2))-methylthiotransferase activity"/>
    <property type="evidence" value="ECO:0007669"/>
    <property type="project" value="TreeGrafter"/>
</dbReference>
<keyword evidence="3 10" id="KW-0808">Transferase</keyword>
<evidence type="ECO:0000256" key="2">
    <source>
        <dbReference type="ARBA" id="ARBA00022485"/>
    </source>
</evidence>
<keyword evidence="5" id="KW-0479">Metal-binding</keyword>
<evidence type="ECO:0000256" key="1">
    <source>
        <dbReference type="ARBA" id="ARBA00001966"/>
    </source>
</evidence>
<dbReference type="InterPro" id="IPR020612">
    <property type="entry name" value="Methylthiotransferase_CS"/>
</dbReference>
<feature type="domain" description="Radical SAM core" evidence="9">
    <location>
        <begin position="137"/>
        <end position="366"/>
    </location>
</feature>
<dbReference type="SFLD" id="SFLDG01082">
    <property type="entry name" value="B12-binding_domain_containing"/>
    <property type="match status" value="1"/>
</dbReference>
<keyword evidence="6" id="KW-0408">Iron</keyword>
<dbReference type="EMBL" id="LWAF01000001">
    <property type="protein sequence ID" value="ODN31318.1"/>
    <property type="molecule type" value="Genomic_DNA"/>
</dbReference>
<dbReference type="Gene3D" id="3.40.50.12160">
    <property type="entry name" value="Methylthiotransferase, N-terminal domain"/>
    <property type="match status" value="1"/>
</dbReference>
<dbReference type="NCBIfam" id="TIGR00089">
    <property type="entry name" value="MiaB/RimO family radical SAM methylthiotransferase"/>
    <property type="match status" value="1"/>
</dbReference>
<protein>
    <submittedName>
        <fullName evidence="10">tRNA (N(6)-L-threonylcarbamoyladenosine(37)-C(2))-methylthiotransferase MtaB</fullName>
    </submittedName>
</protein>
<dbReference type="SFLD" id="SFLDG01061">
    <property type="entry name" value="methylthiotransferase"/>
    <property type="match status" value="1"/>
</dbReference>
<evidence type="ECO:0000256" key="4">
    <source>
        <dbReference type="ARBA" id="ARBA00022691"/>
    </source>
</evidence>
<keyword evidence="11" id="KW-1185">Reference proteome</keyword>
<evidence type="ECO:0000256" key="7">
    <source>
        <dbReference type="ARBA" id="ARBA00023014"/>
    </source>
</evidence>
<comment type="caution">
    <text evidence="10">The sequence shown here is derived from an EMBL/GenBank/DDBJ whole genome shotgun (WGS) entry which is preliminary data.</text>
</comment>
<evidence type="ECO:0000256" key="3">
    <source>
        <dbReference type="ARBA" id="ARBA00022679"/>
    </source>
</evidence>
<keyword evidence="4" id="KW-0949">S-adenosyl-L-methionine</keyword>
<gene>
    <name evidence="10" type="ORF">A4H02_00680</name>
</gene>
<dbReference type="SUPFAM" id="SSF102114">
    <property type="entry name" value="Radical SAM enzymes"/>
    <property type="match status" value="1"/>
</dbReference>
<dbReference type="Pfam" id="PF04055">
    <property type="entry name" value="Radical_SAM"/>
    <property type="match status" value="1"/>
</dbReference>
<reference evidence="11" key="1">
    <citation type="submission" date="2016-04" db="EMBL/GenBank/DDBJ databases">
        <title>The genome sequence project of a novel Fervidobacterium isolate from a hot spring in Thailand.</title>
        <authorList>
            <person name="Gonzalez J.M."/>
            <person name="Cuecas A."/>
            <person name="Kanoksilapatham W."/>
        </authorList>
    </citation>
    <scope>NUCLEOTIDE SEQUENCE [LARGE SCALE GENOMIC DNA]</scope>
    <source>
        <strain evidence="11">FC2004</strain>
    </source>
</reference>
<dbReference type="InterPro" id="IPR005839">
    <property type="entry name" value="Methylthiotransferase"/>
</dbReference>
<dbReference type="CDD" id="cd01335">
    <property type="entry name" value="Radical_SAM"/>
    <property type="match status" value="1"/>
</dbReference>
<dbReference type="SFLD" id="SFLDS00029">
    <property type="entry name" value="Radical_SAM"/>
    <property type="match status" value="1"/>
</dbReference>
<dbReference type="PROSITE" id="PS01278">
    <property type="entry name" value="MTTASE_RADICAL"/>
    <property type="match status" value="1"/>
</dbReference>
<dbReference type="PROSITE" id="PS51918">
    <property type="entry name" value="RADICAL_SAM"/>
    <property type="match status" value="1"/>
</dbReference>
<dbReference type="RefSeq" id="WP_069292230.1">
    <property type="nucleotide sequence ID" value="NZ_CP140110.1"/>
</dbReference>